<comment type="caution">
    <text evidence="1">The sequence shown here is derived from an EMBL/GenBank/DDBJ whole genome shotgun (WGS) entry which is preliminary data.</text>
</comment>
<dbReference type="OrthoDB" id="262547at2759"/>
<keyword evidence="2" id="KW-1185">Reference proteome</keyword>
<protein>
    <submittedName>
        <fullName evidence="1">Polysaccharide export protein</fullName>
    </submittedName>
</protein>
<dbReference type="AlphaFoldDB" id="A0A8H4N3G7"/>
<dbReference type="PANTHER" id="PTHR34144:SF7">
    <property type="entry name" value="EXPORT PROTEIN (CAP59), PUTATIVE (AFU_ORTHOLOGUE AFUA_7G05020)-RELATED"/>
    <property type="match status" value="1"/>
</dbReference>
<dbReference type="EMBL" id="WWBZ02000016">
    <property type="protein sequence ID" value="KAF4309579.1"/>
    <property type="molecule type" value="Genomic_DNA"/>
</dbReference>
<sequence length="420" mass="47035">MLLPRRYARLSRLPRTLLFDLLPVLLLFWSLVEVLSIRRALQAADQQAEHDAETYTPGEKVFISSIHLHDEELLRAHWNDALLSLVEALGAGNVYVSIYESNSLDNTKGALRELGIALDNAGVRNTIVLDESTRAQELQDADKDGDGWITTPAGDKEKRRIPYLARLRNRALAPLGELEAQGDRFDHVLFLNDVVFTARNILSLLRTNDGTYAAACALDFRHPPAFYDTFATRDYHGHAPLTTTFPFFLSPASRHALMHGFPVPVRSCWNGAMAMDAAPFYTKLRKLAFRGYETSLARQHAEASECCLVHADNPYASARGVFVNPGVRVAYYGMGAPTDGYAVVNPAGGGVWLSPWAILRGVWENRARRWLAPGWAMERGEAVLRGRIKVWEKDYGRREPGDFCAVDEMQVLRMDGWAHV</sequence>
<dbReference type="Pfam" id="PF11735">
    <property type="entry name" value="CAP59_mtransfer"/>
    <property type="match status" value="1"/>
</dbReference>
<dbReference type="PANTHER" id="PTHR34144">
    <property type="entry name" value="CHROMOSOME 8, WHOLE GENOME SHOTGUN SEQUENCE"/>
    <property type="match status" value="1"/>
</dbReference>
<name>A0A8H4N3G7_9PEZI</name>
<dbReference type="InterPro" id="IPR021047">
    <property type="entry name" value="Mannosyltransferase_CMT1"/>
</dbReference>
<organism evidence="1 2">
    <name type="scientific">Botryosphaeria dothidea</name>
    <dbReference type="NCBI Taxonomy" id="55169"/>
    <lineage>
        <taxon>Eukaryota</taxon>
        <taxon>Fungi</taxon>
        <taxon>Dikarya</taxon>
        <taxon>Ascomycota</taxon>
        <taxon>Pezizomycotina</taxon>
        <taxon>Dothideomycetes</taxon>
        <taxon>Dothideomycetes incertae sedis</taxon>
        <taxon>Botryosphaeriales</taxon>
        <taxon>Botryosphaeriaceae</taxon>
        <taxon>Botryosphaeria</taxon>
    </lineage>
</organism>
<proteinExistence type="predicted"/>
<evidence type="ECO:0000313" key="1">
    <source>
        <dbReference type="EMBL" id="KAF4309579.1"/>
    </source>
</evidence>
<dbReference type="Proteomes" id="UP000572817">
    <property type="component" value="Unassembled WGS sequence"/>
</dbReference>
<evidence type="ECO:0000313" key="2">
    <source>
        <dbReference type="Proteomes" id="UP000572817"/>
    </source>
</evidence>
<reference evidence="1" key="1">
    <citation type="submission" date="2020-04" db="EMBL/GenBank/DDBJ databases">
        <title>Genome Assembly and Annotation of Botryosphaeria dothidea sdau 11-99, a Latent Pathogen of Apple Fruit Ring Rot in China.</title>
        <authorList>
            <person name="Yu C."/>
            <person name="Diao Y."/>
            <person name="Lu Q."/>
            <person name="Zhao J."/>
            <person name="Cui S."/>
            <person name="Peng C."/>
            <person name="He B."/>
            <person name="Liu H."/>
        </authorList>
    </citation>
    <scope>NUCLEOTIDE SEQUENCE [LARGE SCALE GENOMIC DNA]</scope>
    <source>
        <strain evidence="1">Sdau11-99</strain>
    </source>
</reference>
<gene>
    <name evidence="1" type="ORF">GTA08_BOTSDO02021</name>
</gene>
<accession>A0A8H4N3G7</accession>